<feature type="transmembrane region" description="Helical" evidence="1">
    <location>
        <begin position="524"/>
        <end position="542"/>
    </location>
</feature>
<feature type="transmembrane region" description="Helical" evidence="1">
    <location>
        <begin position="986"/>
        <end position="1007"/>
    </location>
</feature>
<dbReference type="AlphaFoldDB" id="A0AAW1NNG5"/>
<feature type="transmembrane region" description="Helical" evidence="1">
    <location>
        <begin position="596"/>
        <end position="614"/>
    </location>
</feature>
<evidence type="ECO:0000313" key="2">
    <source>
        <dbReference type="EMBL" id="KAK9785342.1"/>
    </source>
</evidence>
<proteinExistence type="predicted"/>
<feature type="transmembrane region" description="Helical" evidence="1">
    <location>
        <begin position="20"/>
        <end position="47"/>
    </location>
</feature>
<feature type="transmembrane region" description="Helical" evidence="1">
    <location>
        <begin position="439"/>
        <end position="458"/>
    </location>
</feature>
<feature type="transmembrane region" description="Helical" evidence="1">
    <location>
        <begin position="153"/>
        <end position="170"/>
    </location>
</feature>
<dbReference type="Proteomes" id="UP001465755">
    <property type="component" value="Unassembled WGS sequence"/>
</dbReference>
<feature type="transmembrane region" description="Helical" evidence="1">
    <location>
        <begin position="825"/>
        <end position="842"/>
    </location>
</feature>
<feature type="transmembrane region" description="Helical" evidence="1">
    <location>
        <begin position="562"/>
        <end position="584"/>
    </location>
</feature>
<keyword evidence="1" id="KW-1133">Transmembrane helix</keyword>
<feature type="transmembrane region" description="Helical" evidence="1">
    <location>
        <begin position="125"/>
        <end position="147"/>
    </location>
</feature>
<dbReference type="PANTHER" id="PTHR35313">
    <property type="entry name" value="NO EXINE FORMATION 1"/>
    <property type="match status" value="1"/>
</dbReference>
<feature type="transmembrane region" description="Helical" evidence="1">
    <location>
        <begin position="301"/>
        <end position="322"/>
    </location>
</feature>
<feature type="transmembrane region" description="Helical" evidence="1">
    <location>
        <begin position="405"/>
        <end position="427"/>
    </location>
</feature>
<feature type="transmembrane region" description="Helical" evidence="1">
    <location>
        <begin position="626"/>
        <end position="644"/>
    </location>
</feature>
<sequence length="1069" mass="113484">MRFSPNDFQHNGRVCFALVPALTVLAGYGGTLPLGTFLVGSMVTYILDTLRYREGALAAIWIMLGATNFGLILTTVFLSQDRNVLSLLIALTNGLLLFLTGTWGTLQFRWVQLQYPVAIIAAEKLLLSCCLPVGGIMMSWGLVAALGASTAPFYAAAWLCSLYMLLGRPLSSSFMSQRSSNHSSGESLKGSKEGDSSVLSASEGFTAAALVVLLPLAMYLATHWGQLLESVNLWSLVLLGSAPLLLITCLQDGLWWLPLPHAQQHLVRRVLLLLSLVAALAGLEGRVLFRAFGQYMGLQPPWSYVVVSFALYGGAALSVLYLAGLLGEILGSTMGAVALVLCGGAAALALGMPPLTMPAPMLAASGLVLFHESRTLRDYSIFAVGATVSGAWFVVHHHWFLDVWLAGWSLQAVCVAIIFAMGLGLLLPGVVTTRAPPGIVGAVAVAQAAVVALLEEHLYAGEHEIGSDDVYPAFLVVLTSAVGIAMTHHMAAHMGRLDELSAWLLYCIYGSKCAMLLLPESRMALPVLFVALTATAPVLLYGGQSVSQNSKQPRRQLPPWLALFHCVCVFTSVIVARFAIFDALSWMGGRPPPEGLLVGAIILALAAGCAPLTMRFYSQDAGIRRVVLLAGAFGLTLVLLQPPLPIQGGAECPHLPFGLCPRIWDDMHVPERLADDAAIWGDPYMAARAHWPLWLLAAAAVAALSAGTQQDKGGLGGPGLLGHVAACGGCVGAYLALELFVGQYVLQVFAIATTVTVAAVLLLLRLPVRSAPSWLPALVVLWGAALPLELAVGAVLPLPPLPVEDERLYPDDSMRGDERLQGQRTALLAIHAAQALLLAFAFRLKVSAAASQAGFLGACLPAGLHMPGAGSSTWPGLSREGLQWLPATGNATTLLCLGLCLWLNATMLEGSDEAVLVLAPLLLLLNHSPATVSVPAHQHRRYAPCVAAVALYLAGSCLWQLSERTGWALDPLRPKESGIGIPWDDFIIILRDLMALVLVLPHHALFLQFLWSQSKMPPITLLALAPLSALGGLMTAVSAVQWLAGLGLGAAVTQYLAMRHISHQAQKFI</sequence>
<gene>
    <name evidence="2" type="ORF">WJX73_005937</name>
</gene>
<feature type="transmembrane region" description="Helical" evidence="1">
    <location>
        <begin position="470"/>
        <end position="488"/>
    </location>
</feature>
<feature type="transmembrane region" description="Helical" evidence="1">
    <location>
        <begin position="379"/>
        <end position="399"/>
    </location>
</feature>
<keyword evidence="1" id="KW-0812">Transmembrane</keyword>
<reference evidence="2 3" key="1">
    <citation type="journal article" date="2024" name="Nat. Commun.">
        <title>Phylogenomics reveals the evolutionary origins of lichenization in chlorophyte algae.</title>
        <authorList>
            <person name="Puginier C."/>
            <person name="Libourel C."/>
            <person name="Otte J."/>
            <person name="Skaloud P."/>
            <person name="Haon M."/>
            <person name="Grisel S."/>
            <person name="Petersen M."/>
            <person name="Berrin J.G."/>
            <person name="Delaux P.M."/>
            <person name="Dal Grande F."/>
            <person name="Keller J."/>
        </authorList>
    </citation>
    <scope>NUCLEOTIDE SEQUENCE [LARGE SCALE GENOMIC DNA]</scope>
    <source>
        <strain evidence="2 3">SAG 2036</strain>
    </source>
</reference>
<feature type="transmembrane region" description="Helical" evidence="1">
    <location>
        <begin position="743"/>
        <end position="764"/>
    </location>
</feature>
<feature type="transmembrane region" description="Helical" evidence="1">
    <location>
        <begin position="691"/>
        <end position="708"/>
    </location>
</feature>
<dbReference type="EMBL" id="JALJOQ010000309">
    <property type="protein sequence ID" value="KAK9785342.1"/>
    <property type="molecule type" value="Genomic_DNA"/>
</dbReference>
<feature type="transmembrane region" description="Helical" evidence="1">
    <location>
        <begin position="329"/>
        <end position="349"/>
    </location>
</feature>
<name>A0AAW1NNG5_9CHLO</name>
<dbReference type="PANTHER" id="PTHR35313:SF1">
    <property type="entry name" value="NO EXINE FORMATION 1"/>
    <property type="match status" value="1"/>
</dbReference>
<comment type="caution">
    <text evidence="2">The sequence shown here is derived from an EMBL/GenBank/DDBJ whole genome shotgun (WGS) entry which is preliminary data.</text>
</comment>
<feature type="transmembrane region" description="Helical" evidence="1">
    <location>
        <begin position="84"/>
        <end position="104"/>
    </location>
</feature>
<organism evidence="2 3">
    <name type="scientific">Symbiochloris irregularis</name>
    <dbReference type="NCBI Taxonomy" id="706552"/>
    <lineage>
        <taxon>Eukaryota</taxon>
        <taxon>Viridiplantae</taxon>
        <taxon>Chlorophyta</taxon>
        <taxon>core chlorophytes</taxon>
        <taxon>Trebouxiophyceae</taxon>
        <taxon>Trebouxiales</taxon>
        <taxon>Trebouxiaceae</taxon>
        <taxon>Symbiochloris</taxon>
    </lineage>
</organism>
<feature type="transmembrane region" description="Helical" evidence="1">
    <location>
        <begin position="270"/>
        <end position="289"/>
    </location>
</feature>
<protein>
    <submittedName>
        <fullName evidence="2">Uncharacterized protein</fullName>
    </submittedName>
</protein>
<feature type="transmembrane region" description="Helical" evidence="1">
    <location>
        <begin position="776"/>
        <end position="798"/>
    </location>
</feature>
<feature type="transmembrane region" description="Helical" evidence="1">
    <location>
        <begin position="500"/>
        <end position="518"/>
    </location>
</feature>
<evidence type="ECO:0000313" key="3">
    <source>
        <dbReference type="Proteomes" id="UP001465755"/>
    </source>
</evidence>
<accession>A0AAW1NNG5</accession>
<feature type="transmembrane region" description="Helical" evidence="1">
    <location>
        <begin position="233"/>
        <end position="258"/>
    </location>
</feature>
<keyword evidence="1" id="KW-0472">Membrane</keyword>
<keyword evidence="3" id="KW-1185">Reference proteome</keyword>
<feature type="transmembrane region" description="Helical" evidence="1">
    <location>
        <begin position="720"/>
        <end position="737"/>
    </location>
</feature>
<feature type="transmembrane region" description="Helical" evidence="1">
    <location>
        <begin position="59"/>
        <end position="78"/>
    </location>
</feature>
<evidence type="ECO:0000256" key="1">
    <source>
        <dbReference type="SAM" id="Phobius"/>
    </source>
</evidence>
<feature type="transmembrane region" description="Helical" evidence="1">
    <location>
        <begin position="198"/>
        <end position="221"/>
    </location>
</feature>